<reference evidence="8" key="1">
    <citation type="submission" date="2023-03" db="EMBL/GenBank/DDBJ databases">
        <authorList>
            <person name="Julca I."/>
        </authorList>
    </citation>
    <scope>NUCLEOTIDE SEQUENCE</scope>
</reference>
<dbReference type="GO" id="GO:0001097">
    <property type="term" value="F:TFIIH-class transcription factor complex binding"/>
    <property type="evidence" value="ECO:0007669"/>
    <property type="project" value="TreeGrafter"/>
</dbReference>
<dbReference type="PROSITE" id="PS51351">
    <property type="entry name" value="TFIIE_BETA_C"/>
    <property type="match status" value="1"/>
</dbReference>
<organism evidence="8 9">
    <name type="scientific">Oldenlandia corymbosa var. corymbosa</name>
    <dbReference type="NCBI Taxonomy" id="529605"/>
    <lineage>
        <taxon>Eukaryota</taxon>
        <taxon>Viridiplantae</taxon>
        <taxon>Streptophyta</taxon>
        <taxon>Embryophyta</taxon>
        <taxon>Tracheophyta</taxon>
        <taxon>Spermatophyta</taxon>
        <taxon>Magnoliopsida</taxon>
        <taxon>eudicotyledons</taxon>
        <taxon>Gunneridae</taxon>
        <taxon>Pentapetalae</taxon>
        <taxon>asterids</taxon>
        <taxon>lamiids</taxon>
        <taxon>Gentianales</taxon>
        <taxon>Rubiaceae</taxon>
        <taxon>Rubioideae</taxon>
        <taxon>Spermacoceae</taxon>
        <taxon>Hedyotis-Oldenlandia complex</taxon>
        <taxon>Oldenlandia</taxon>
    </lineage>
</organism>
<sequence>MAILQERLENFKKQQERCQATFISTAEQQNPIKFSKDTERLQQINIRNGSVGAQIKRVVDLLYERRQALGPEEINRGCHVDLNANKAVFESLKKNPKLDYDGSRFSYKPNHNIRNKDQQLDLIRKFQDGIGVVDLKDSYPNVMQDLESLKGAGQIWLLSKFDSKEDFVVYPNDPRVPIEVDDDLKQLFRGIESPRDVLDMEKDLQKNGMKPATNIAKRRAMAQAIHGISNKPKTKKKKLEISKRTKLTNSHLMHLFQ</sequence>
<keyword evidence="4" id="KW-0804">Transcription</keyword>
<feature type="domain" description="TFIIE beta" evidence="7">
    <location>
        <begin position="40"/>
        <end position="114"/>
    </location>
</feature>
<proteinExistence type="predicted"/>
<dbReference type="EMBL" id="OX459126">
    <property type="protein sequence ID" value="CAI9117905.1"/>
    <property type="molecule type" value="Genomic_DNA"/>
</dbReference>
<accession>A0AAV1EDT6</accession>
<dbReference type="GO" id="GO:0003677">
    <property type="term" value="F:DNA binding"/>
    <property type="evidence" value="ECO:0007669"/>
    <property type="project" value="UniProtKB-KW"/>
</dbReference>
<evidence type="ECO:0000256" key="2">
    <source>
        <dbReference type="ARBA" id="ARBA00023015"/>
    </source>
</evidence>
<dbReference type="InterPro" id="IPR003166">
    <property type="entry name" value="TFIIE_bsu_DNA-bd"/>
</dbReference>
<evidence type="ECO:0000259" key="7">
    <source>
        <dbReference type="PROSITE" id="PS51351"/>
    </source>
</evidence>
<name>A0AAV1EDT6_OLDCO</name>
<evidence type="ECO:0000256" key="3">
    <source>
        <dbReference type="ARBA" id="ARBA00023125"/>
    </source>
</evidence>
<keyword evidence="3" id="KW-0238">DNA-binding</keyword>
<gene>
    <name evidence="8" type="ORF">OLC1_LOCUS23894</name>
</gene>
<comment type="subcellular location">
    <subcellularLocation>
        <location evidence="1">Nucleus</location>
    </subcellularLocation>
</comment>
<dbReference type="PANTHER" id="PTHR12716:SF8">
    <property type="entry name" value="TRANSCRIPTION INITIATION FACTOR IIE SUBUNIT BETA"/>
    <property type="match status" value="1"/>
</dbReference>
<dbReference type="GO" id="GO:0006367">
    <property type="term" value="P:transcription initiation at RNA polymerase II promoter"/>
    <property type="evidence" value="ECO:0007669"/>
    <property type="project" value="InterPro"/>
</dbReference>
<evidence type="ECO:0000256" key="6">
    <source>
        <dbReference type="ARBA" id="ARBA00025581"/>
    </source>
</evidence>
<comment type="function">
    <text evidence="6">Recruits TFIIH to the initiation complex and stimulates the RNA polymerase II C-terminal domain kinase and DNA-dependent ATPase activities of TFIIH. Both TFIIH and TFIIE are required for promoter clearance by RNA polymerase.</text>
</comment>
<protein>
    <submittedName>
        <fullName evidence="8">OLC1v1019394C1</fullName>
    </submittedName>
</protein>
<dbReference type="Proteomes" id="UP001161247">
    <property type="component" value="Chromosome 9"/>
</dbReference>
<dbReference type="Pfam" id="PF02186">
    <property type="entry name" value="TFIIE_beta"/>
    <property type="match status" value="1"/>
</dbReference>
<keyword evidence="2" id="KW-0805">Transcription regulation</keyword>
<evidence type="ECO:0000313" key="9">
    <source>
        <dbReference type="Proteomes" id="UP001161247"/>
    </source>
</evidence>
<dbReference type="PANTHER" id="PTHR12716">
    <property type="entry name" value="TRANSCRIPTION INITIATION FACTOR IIE, BETA SUBUNIT"/>
    <property type="match status" value="1"/>
</dbReference>
<dbReference type="InterPro" id="IPR040501">
    <property type="entry name" value="TFA2_Winged_2"/>
</dbReference>
<evidence type="ECO:0000256" key="5">
    <source>
        <dbReference type="ARBA" id="ARBA00023242"/>
    </source>
</evidence>
<evidence type="ECO:0000256" key="1">
    <source>
        <dbReference type="ARBA" id="ARBA00004123"/>
    </source>
</evidence>
<keyword evidence="5" id="KW-0539">Nucleus</keyword>
<dbReference type="AlphaFoldDB" id="A0AAV1EDT6"/>
<evidence type="ECO:0000313" key="8">
    <source>
        <dbReference type="EMBL" id="CAI9117905.1"/>
    </source>
</evidence>
<dbReference type="InterPro" id="IPR016656">
    <property type="entry name" value="TFIIE-bsu"/>
</dbReference>
<dbReference type="GO" id="GO:0005673">
    <property type="term" value="C:transcription factor TFIIE complex"/>
    <property type="evidence" value="ECO:0007669"/>
    <property type="project" value="InterPro"/>
</dbReference>
<evidence type="ECO:0000256" key="4">
    <source>
        <dbReference type="ARBA" id="ARBA00023163"/>
    </source>
</evidence>
<dbReference type="Pfam" id="PF18121">
    <property type="entry name" value="TFA2_Winged_2"/>
    <property type="match status" value="1"/>
</dbReference>
<keyword evidence="9" id="KW-1185">Reference proteome</keyword>